<dbReference type="Pfam" id="PF05193">
    <property type="entry name" value="Peptidase_M16_C"/>
    <property type="match status" value="1"/>
</dbReference>
<dbReference type="Proteomes" id="UP000665020">
    <property type="component" value="Chromosome"/>
</dbReference>
<dbReference type="RefSeq" id="WP_230866700.1">
    <property type="nucleotide sequence ID" value="NZ_CP046640.1"/>
</dbReference>
<protein>
    <submittedName>
        <fullName evidence="2">Insulinase family protein</fullName>
    </submittedName>
</protein>
<name>A0A8A7KFH9_9FIRM</name>
<dbReference type="AlphaFoldDB" id="A0A8A7KFH9"/>
<dbReference type="PANTHER" id="PTHR11851:SF186">
    <property type="entry name" value="INACTIVE METALLOPROTEASE YMFF-RELATED"/>
    <property type="match status" value="1"/>
</dbReference>
<evidence type="ECO:0000313" key="3">
    <source>
        <dbReference type="Proteomes" id="UP000665020"/>
    </source>
</evidence>
<dbReference type="PANTHER" id="PTHR11851">
    <property type="entry name" value="METALLOPROTEASE"/>
    <property type="match status" value="1"/>
</dbReference>
<dbReference type="SUPFAM" id="SSF63411">
    <property type="entry name" value="LuxS/MPP-like metallohydrolase"/>
    <property type="match status" value="2"/>
</dbReference>
<dbReference type="EMBL" id="CP046640">
    <property type="protein sequence ID" value="QTL98249.1"/>
    <property type="molecule type" value="Genomic_DNA"/>
</dbReference>
<keyword evidence="3" id="KW-1185">Reference proteome</keyword>
<gene>
    <name evidence="2" type="ORF">GM661_09785</name>
</gene>
<dbReference type="InterPro" id="IPR007863">
    <property type="entry name" value="Peptidase_M16_C"/>
</dbReference>
<dbReference type="InterPro" id="IPR050361">
    <property type="entry name" value="MPP/UQCRC_Complex"/>
</dbReference>
<evidence type="ECO:0000313" key="2">
    <source>
        <dbReference type="EMBL" id="QTL98249.1"/>
    </source>
</evidence>
<feature type="domain" description="Peptidase M16 C-terminal" evidence="1">
    <location>
        <begin position="182"/>
        <end position="357"/>
    </location>
</feature>
<dbReference type="GO" id="GO:0046872">
    <property type="term" value="F:metal ion binding"/>
    <property type="evidence" value="ECO:0007669"/>
    <property type="project" value="InterPro"/>
</dbReference>
<dbReference type="KEGG" id="ifn:GM661_09785"/>
<organism evidence="2 3">
    <name type="scientific">Iocasia fonsfrigidae</name>
    <dbReference type="NCBI Taxonomy" id="2682810"/>
    <lineage>
        <taxon>Bacteria</taxon>
        <taxon>Bacillati</taxon>
        <taxon>Bacillota</taxon>
        <taxon>Clostridia</taxon>
        <taxon>Halanaerobiales</taxon>
        <taxon>Halanaerobiaceae</taxon>
        <taxon>Iocasia</taxon>
    </lineage>
</organism>
<proteinExistence type="predicted"/>
<accession>A0A8A7KFH9</accession>
<reference evidence="2" key="1">
    <citation type="submission" date="2019-12" db="EMBL/GenBank/DDBJ databases">
        <authorList>
            <person name="zhang j."/>
            <person name="sun C.M."/>
        </authorList>
    </citation>
    <scope>NUCLEOTIDE SEQUENCE</scope>
    <source>
        <strain evidence="2">NS-1</strain>
    </source>
</reference>
<dbReference type="NCBIfam" id="NF047422">
    <property type="entry name" value="YfmF_fam"/>
    <property type="match status" value="1"/>
</dbReference>
<dbReference type="Gene3D" id="3.30.830.10">
    <property type="entry name" value="Metalloenzyme, LuxS/M16 peptidase-like"/>
    <property type="match status" value="2"/>
</dbReference>
<dbReference type="InterPro" id="IPR011249">
    <property type="entry name" value="Metalloenz_LuxS/M16"/>
</dbReference>
<sequence>MNKTNAFNHYKLNNSCDLHIFNSNKFKTNLIQMVIIEKLAAETVSANALLPYVFYRGSNKYSTTREFKIRLNELYGAELSISVLKRGENQLLIFSLELPNEIFLPDQTPLFREGLKLLYELVLNPAMKEEYIEQEKDNLQRKIGALINDKYSYAVERCYQEMCANETYGLYKLGKKKDLEVITKEQLLKRYNSIINNSVILFFVVGDVEDNRVLSDINTVFDFKHKQSKGINKTELISQVSDVKEIKDKMKVKQGKLIMGFRTGITRGSKSYYPLIVYNGILGAFPHSKLFQNVRERSSLAYFANSGLETTKGLLLISSGIDFNVYQKAREIILQQVEEIKKGNFTVQELDWAKMSLQNRFKNIADRIDGLAGHYLLGLINNNPESIDKSLDSISAVKREDVINIAKQIKLDTIYFLDRQEGER</sequence>
<evidence type="ECO:0000259" key="1">
    <source>
        <dbReference type="Pfam" id="PF05193"/>
    </source>
</evidence>